<dbReference type="PANTHER" id="PTHR31636">
    <property type="entry name" value="OSJNBA0084A10.13 PROTEIN-RELATED"/>
    <property type="match status" value="1"/>
</dbReference>
<feature type="region of interest" description="SAW" evidence="3">
    <location>
        <begin position="416"/>
        <end position="492"/>
    </location>
</feature>
<comment type="similarity">
    <text evidence="3">Belongs to the GRAS family.</text>
</comment>
<dbReference type="OrthoDB" id="1882904at2759"/>
<keyword evidence="2" id="KW-0804">Transcription</keyword>
<evidence type="ECO:0000256" key="3">
    <source>
        <dbReference type="PROSITE-ProRule" id="PRU01191"/>
    </source>
</evidence>
<gene>
    <name evidence="5" type="ORF">HPP92_018304</name>
</gene>
<organism evidence="5 6">
    <name type="scientific">Vanilla planifolia</name>
    <name type="common">Vanilla</name>
    <dbReference type="NCBI Taxonomy" id="51239"/>
    <lineage>
        <taxon>Eukaryota</taxon>
        <taxon>Viridiplantae</taxon>
        <taxon>Streptophyta</taxon>
        <taxon>Embryophyta</taxon>
        <taxon>Tracheophyta</taxon>
        <taxon>Spermatophyta</taxon>
        <taxon>Magnoliopsida</taxon>
        <taxon>Liliopsida</taxon>
        <taxon>Asparagales</taxon>
        <taxon>Orchidaceae</taxon>
        <taxon>Vanilloideae</taxon>
        <taxon>Vanilleae</taxon>
        <taxon>Vanilla</taxon>
    </lineage>
</organism>
<evidence type="ECO:0000313" key="5">
    <source>
        <dbReference type="EMBL" id="KAG0468976.1"/>
    </source>
</evidence>
<evidence type="ECO:0000256" key="4">
    <source>
        <dbReference type="SAM" id="MobiDB-lite"/>
    </source>
</evidence>
<evidence type="ECO:0000313" key="6">
    <source>
        <dbReference type="Proteomes" id="UP000639772"/>
    </source>
</evidence>
<comment type="caution">
    <text evidence="3">Lacks conserved residue(s) required for the propagation of feature annotation.</text>
</comment>
<dbReference type="Pfam" id="PF03514">
    <property type="entry name" value="GRAS"/>
    <property type="match status" value="1"/>
</dbReference>
<evidence type="ECO:0008006" key="7">
    <source>
        <dbReference type="Google" id="ProtNLM"/>
    </source>
</evidence>
<dbReference type="InterPro" id="IPR005202">
    <property type="entry name" value="TF_GRAS"/>
</dbReference>
<keyword evidence="1" id="KW-0805">Transcription regulation</keyword>
<comment type="caution">
    <text evidence="5">The sequence shown here is derived from an EMBL/GenBank/DDBJ whole genome shotgun (WGS) entry which is preliminary data.</text>
</comment>
<feature type="compositionally biased region" description="Basic and acidic residues" evidence="4">
    <location>
        <begin position="41"/>
        <end position="50"/>
    </location>
</feature>
<evidence type="ECO:0000256" key="1">
    <source>
        <dbReference type="ARBA" id="ARBA00023015"/>
    </source>
</evidence>
<feature type="region of interest" description="Disordered" evidence="4">
    <location>
        <begin position="1"/>
        <end position="50"/>
    </location>
</feature>
<feature type="compositionally biased region" description="Basic and acidic residues" evidence="4">
    <location>
        <begin position="7"/>
        <end position="16"/>
    </location>
</feature>
<protein>
    <recommendedName>
        <fullName evidence="7">Scarecrow-like protein 18</fullName>
    </recommendedName>
</protein>
<sequence>MVVGEGGEERDQLREEKRHKKGQGFLLKPRQKPGSLKPKTKQKEKDKCYTPKETAFLEALQRKTNVKTSNSTSSPYAAGLPSPLLSRAQFPPLEMLITSLGSREEDHQERQQQQEQQQQLFLFNPRPRQVQTHRLLIHCAELIHRADYAAARQVVSILTARFSAAGDSADRLAHHMARSLSLRLHCLSGQVLLHRPKSLSDPNSIISVNKLTPFLRFAHLTANQAIIEAAGGRRSVHILDFDTGHGLQWPPLLQAMADRSHFPCPPSIHITGTGEDLSLLTQTGRRLHSFSDSLGLDFHFHPLPLSQSSSFSFRIHPSEALAVNCSMFLHKLINDEGLENLTKFLRAVRGMKPTVVTVSEREARHGSPVFLHRFMEALSYYSAVFESLEATLPPTSRERMMLEREWIGREMEDVVAGEGDGRRERHERFERWEALMRAAGFAIQPPSTFALSQARLLLRLHYPSEGYRIEMARGAVFLGWQCRPLFSVSSWR</sequence>
<dbReference type="PROSITE" id="PS50985">
    <property type="entry name" value="GRAS"/>
    <property type="match status" value="1"/>
</dbReference>
<dbReference type="Proteomes" id="UP000639772">
    <property type="component" value="Chromosome 9"/>
</dbReference>
<accession>A0A835QDU5</accession>
<dbReference type="EMBL" id="JADCNM010000009">
    <property type="protein sequence ID" value="KAG0468976.1"/>
    <property type="molecule type" value="Genomic_DNA"/>
</dbReference>
<name>A0A835QDU5_VANPL</name>
<evidence type="ECO:0000256" key="2">
    <source>
        <dbReference type="ARBA" id="ARBA00023163"/>
    </source>
</evidence>
<proteinExistence type="inferred from homology"/>
<feature type="short sequence motif" description="VHIID" evidence="3">
    <location>
        <begin position="236"/>
        <end position="240"/>
    </location>
</feature>
<feature type="region of interest" description="Leucine repeat II (LRII)" evidence="3">
    <location>
        <begin position="282"/>
        <end position="314"/>
    </location>
</feature>
<dbReference type="AlphaFoldDB" id="A0A835QDU5"/>
<reference evidence="5 6" key="1">
    <citation type="journal article" date="2020" name="Nat. Food">
        <title>A phased Vanilla planifolia genome enables genetic improvement of flavour and production.</title>
        <authorList>
            <person name="Hasing T."/>
            <person name="Tang H."/>
            <person name="Brym M."/>
            <person name="Khazi F."/>
            <person name="Huang T."/>
            <person name="Chambers A.H."/>
        </authorList>
    </citation>
    <scope>NUCLEOTIDE SEQUENCE [LARGE SCALE GENOMIC DNA]</scope>
    <source>
        <tissue evidence="5">Leaf</tissue>
    </source>
</reference>